<dbReference type="EMBL" id="CAJNDS010000252">
    <property type="protein sequence ID" value="CAE7034369.1"/>
    <property type="molecule type" value="Genomic_DNA"/>
</dbReference>
<dbReference type="InterPro" id="IPR000489">
    <property type="entry name" value="Pterin-binding_dom"/>
</dbReference>
<keyword evidence="14" id="KW-0170">Cobalt</keyword>
<proteinExistence type="inferred from homology"/>
<dbReference type="PANTHER" id="PTHR45833:SF1">
    <property type="entry name" value="METHIONINE SYNTHASE"/>
    <property type="match status" value="1"/>
</dbReference>
<evidence type="ECO:0000256" key="2">
    <source>
        <dbReference type="ARBA" id="ARBA00001956"/>
    </source>
</evidence>
<dbReference type="GO" id="GO:0031419">
    <property type="term" value="F:cobalamin binding"/>
    <property type="evidence" value="ECO:0007669"/>
    <property type="project" value="UniProtKB-KW"/>
</dbReference>
<organism evidence="21 22">
    <name type="scientific">Symbiodinium natans</name>
    <dbReference type="NCBI Taxonomy" id="878477"/>
    <lineage>
        <taxon>Eukaryota</taxon>
        <taxon>Sar</taxon>
        <taxon>Alveolata</taxon>
        <taxon>Dinophyceae</taxon>
        <taxon>Suessiales</taxon>
        <taxon>Symbiodiniaceae</taxon>
        <taxon>Symbiodinium</taxon>
    </lineage>
</organism>
<feature type="domain" description="Hcy-binding" evidence="19">
    <location>
        <begin position="1209"/>
        <end position="1501"/>
    </location>
</feature>
<dbReference type="Gene3D" id="3.20.20.330">
    <property type="entry name" value="Homocysteine-binding-like domain"/>
    <property type="match status" value="2"/>
</dbReference>
<dbReference type="GO" id="GO:0046653">
    <property type="term" value="P:tetrahydrofolate metabolic process"/>
    <property type="evidence" value="ECO:0007669"/>
    <property type="project" value="TreeGrafter"/>
</dbReference>
<evidence type="ECO:0000256" key="6">
    <source>
        <dbReference type="ARBA" id="ARBA00022603"/>
    </source>
</evidence>
<evidence type="ECO:0000256" key="7">
    <source>
        <dbReference type="ARBA" id="ARBA00022605"/>
    </source>
</evidence>
<dbReference type="SUPFAM" id="SSF51717">
    <property type="entry name" value="Dihydropteroate synthetase-like"/>
    <property type="match status" value="1"/>
</dbReference>
<dbReference type="GO" id="GO:0032259">
    <property type="term" value="P:methylation"/>
    <property type="evidence" value="ECO:0007669"/>
    <property type="project" value="UniProtKB-KW"/>
</dbReference>
<keyword evidence="11" id="KW-0479">Metal-binding</keyword>
<comment type="caution">
    <text evidence="17">Lacks conserved residue(s) required for the propagation of feature annotation.</text>
</comment>
<dbReference type="InterPro" id="IPR050554">
    <property type="entry name" value="Met_Synthase/Corrinoid"/>
</dbReference>
<dbReference type="UniPathway" id="UPA00051">
    <property type="reaction ID" value="UER00081"/>
</dbReference>
<keyword evidence="13" id="KW-0486">Methionine biosynthesis</keyword>
<dbReference type="GO" id="GO:0005829">
    <property type="term" value="C:cytosol"/>
    <property type="evidence" value="ECO:0007669"/>
    <property type="project" value="TreeGrafter"/>
</dbReference>
<sequence>MAREGPEEYCRKLPEVLPAGAVVEEQELKGNRLRFVRLSGRGPYTGWVDVREDNTELLTRVEKKAGAAGAAPVQAEDDLDGTSKRKKGSEKWRAPPVEPVAPAPVNSSYPRPGRFWKVVGAPKDGLTVWQGVSESSPILPGTLPQGAVVEEVQVVGNRLSFTDFSMRGPPSGWVNIRESGRDMIVVDMEGLSTLNIAEALKESAGLTFPQMPQPVQATRESREEAPLSGWAKLSEMYQKPLEKQRMDLAAAAAETDSAKRRTRRRRQTSVKEIPPLEELAHASEEMLVDMLGFPEEEAKHFAMMNEESKNRVITECRALIDMSPLERQMAFEKLRKAWPRGPFPSFAKPTENLPSVNTNLLPPGTCFPIKRPPKTSSAPSNLVSALDGKPGTFFAAEPYTNTAEQKQALQALAQKVAALPAQEVAAEPSVAAERMDFCRLPATKVDSEKLAQNVMAKTKLSGADVALYLAEEMRKRPLVMDAGPGPKLKAAGLSEADFRGERAKVLRDSASQLGNVDLLSLSKPNLVLDTHKDYLKAGADICCTNTLNANALAQRDFKTSKFVTEMNKTAAILAKRAAAEITKQDPRKPRLVAGLIGPNSNLLLGANRTRSVSFDDLVEAYSEQIKGLAEGGVDLLALEAVADAVSAKAAIYAAGDVYRQLKQRVPPMLIHAVVDSATGRTPGGQGLDAFYVSVKHAKPLIVGLVASESNEKVLGAYQALGKVAQSFTGMRLGSEGQAPNSLSADATSATKGSLPNLLGVSGSGLPTHVSALAQLQLSGVPRALPEAVKAMMLSGRDVHTVTGFSLVGQRGSTRASDGFKALVDDYKAKKDPACLSKAVDVCAQDAEKGADILDVCVDGIANDGSNRGSKAVFGKFVEMCDTDERISKAPLMLCSSEWKCLREGLCSVQGRSIVNAICLMVGEEEFLRIAKECLKHGAAVVVMAISEEGRCVTSKDKVAVLQKSYRLLRQKLDFPPEDIILDCHLQSLRPDEHPADVISAIAEVRRTCPHASVAAGISNLSAAFGRLSKLREALHTVFLQHAIPKGLNVALADAGNLPLYCDLDKETRQRCEDVILNSGKDEAVLKSFMGFLSFRSGATVCLPLQATVPKDTSGQEAWWDLPECKAAAKEAQKEYLEKRGAMATPALQKAYFQSMKPAHVAVSGKVSPDTGCARPDPCRVTGSGGTGALQQQVSTALASATPVSASNLLAQLNLSLAQKVLLLDGPEGPGQQLAEIKDEASFRGSRFPASAKGNLNLLSITKPDAVLGAHRALLKAGADVIRTNTFYGDALCQKYYGTEAAAYELNKAAAGLAKQAVAEAVSQSPQQLKFVAGVLGPSVGGISGIRAAATWDQLVQSYRPQVQGLVDGGVHMLMLDMVSDTLNAKAAVYAIEEHFSMNPKDRLPVVINITLKEGRTASGQTLEACLASLAHAQPFAFGVAEEKAQVVQEAARQAGCIRGTAEAAGTHSTGSQAERPGGCSHCPCRSDVWGEATDSCWLTAG</sequence>
<comment type="caution">
    <text evidence="21">The sequence shown here is derived from an EMBL/GenBank/DDBJ whole genome shotgun (WGS) entry which is preliminary data.</text>
</comment>
<accession>A0A812IG24</accession>
<dbReference type="Proteomes" id="UP000604046">
    <property type="component" value="Unassembled WGS sequence"/>
</dbReference>
<dbReference type="InterPro" id="IPR011005">
    <property type="entry name" value="Dihydropteroate_synth-like_sf"/>
</dbReference>
<comment type="cofactor">
    <cofactor evidence="1">
        <name>Zn(2+)</name>
        <dbReference type="ChEBI" id="CHEBI:29105"/>
    </cofactor>
</comment>
<dbReference type="PROSITE" id="PS50970">
    <property type="entry name" value="HCY"/>
    <property type="match status" value="2"/>
</dbReference>
<keyword evidence="9" id="KW-0808">Transferase</keyword>
<dbReference type="OrthoDB" id="261426at2759"/>
<keyword evidence="8" id="KW-0846">Cobalamin</keyword>
<dbReference type="InterPro" id="IPR003726">
    <property type="entry name" value="HCY_dom"/>
</dbReference>
<keyword evidence="6" id="KW-0489">Methyltransferase</keyword>
<keyword evidence="7" id="KW-0028">Amino-acid biosynthesis</keyword>
<feature type="region of interest" description="Disordered" evidence="18">
    <location>
        <begin position="63"/>
        <end position="106"/>
    </location>
</feature>
<evidence type="ECO:0000256" key="8">
    <source>
        <dbReference type="ARBA" id="ARBA00022628"/>
    </source>
</evidence>
<evidence type="ECO:0000256" key="9">
    <source>
        <dbReference type="ARBA" id="ARBA00022679"/>
    </source>
</evidence>
<evidence type="ECO:0000259" key="20">
    <source>
        <dbReference type="PROSITE" id="PS50972"/>
    </source>
</evidence>
<evidence type="ECO:0000313" key="22">
    <source>
        <dbReference type="Proteomes" id="UP000604046"/>
    </source>
</evidence>
<dbReference type="Gene3D" id="3.20.20.20">
    <property type="entry name" value="Dihydropteroate synthase-like"/>
    <property type="match status" value="1"/>
</dbReference>
<comment type="similarity">
    <text evidence="4">Belongs to the vitamin-B12 dependent methionine synthase family.</text>
</comment>
<evidence type="ECO:0000256" key="11">
    <source>
        <dbReference type="ARBA" id="ARBA00022723"/>
    </source>
</evidence>
<evidence type="ECO:0000256" key="12">
    <source>
        <dbReference type="ARBA" id="ARBA00022833"/>
    </source>
</evidence>
<evidence type="ECO:0000256" key="14">
    <source>
        <dbReference type="ARBA" id="ARBA00023285"/>
    </source>
</evidence>
<protein>
    <recommendedName>
        <fullName evidence="5">methionine synthase</fullName>
        <ecNumber evidence="5">2.1.1.13</ecNumber>
    </recommendedName>
    <alternativeName>
        <fullName evidence="16">5-methyltetrahydrofolate--homocysteine methyltransferase</fullName>
    </alternativeName>
    <alternativeName>
        <fullName evidence="15">Vitamin-B12 dependent methionine synthase</fullName>
    </alternativeName>
</protein>
<dbReference type="PROSITE" id="PS50972">
    <property type="entry name" value="PTERIN_BINDING"/>
    <property type="match status" value="1"/>
</dbReference>
<dbReference type="GO" id="GO:0046872">
    <property type="term" value="F:metal ion binding"/>
    <property type="evidence" value="ECO:0007669"/>
    <property type="project" value="UniProtKB-KW"/>
</dbReference>
<evidence type="ECO:0000256" key="4">
    <source>
        <dbReference type="ARBA" id="ARBA00010398"/>
    </source>
</evidence>
<dbReference type="GO" id="GO:0050667">
    <property type="term" value="P:homocysteine metabolic process"/>
    <property type="evidence" value="ECO:0007669"/>
    <property type="project" value="TreeGrafter"/>
</dbReference>
<gene>
    <name evidence="21" type="primary">metH</name>
    <name evidence="21" type="ORF">SNAT2548_LOCUS4117</name>
</gene>
<keyword evidence="10" id="KW-0949">S-adenosyl-L-methionine</keyword>
<evidence type="ECO:0000256" key="15">
    <source>
        <dbReference type="ARBA" id="ARBA00030163"/>
    </source>
</evidence>
<evidence type="ECO:0000256" key="1">
    <source>
        <dbReference type="ARBA" id="ARBA00001947"/>
    </source>
</evidence>
<evidence type="ECO:0000256" key="5">
    <source>
        <dbReference type="ARBA" id="ARBA00012032"/>
    </source>
</evidence>
<dbReference type="Pfam" id="PF00809">
    <property type="entry name" value="Pterin_bind"/>
    <property type="match status" value="1"/>
</dbReference>
<dbReference type="Pfam" id="PF02574">
    <property type="entry name" value="S-methyl_trans"/>
    <property type="match status" value="2"/>
</dbReference>
<keyword evidence="22" id="KW-1185">Reference proteome</keyword>
<comment type="pathway">
    <text evidence="3">Amino-acid biosynthesis; L-methionine biosynthesis via de novo pathway; L-methionine from L-homocysteine (MetH route): step 1/1.</text>
</comment>
<feature type="domain" description="Hcy-binding" evidence="19">
    <location>
        <begin position="466"/>
        <end position="795"/>
    </location>
</feature>
<dbReference type="GO" id="GO:0008705">
    <property type="term" value="F:methionine synthase activity"/>
    <property type="evidence" value="ECO:0007669"/>
    <property type="project" value="UniProtKB-EC"/>
</dbReference>
<dbReference type="PANTHER" id="PTHR45833">
    <property type="entry name" value="METHIONINE SYNTHASE"/>
    <property type="match status" value="1"/>
</dbReference>
<evidence type="ECO:0000256" key="13">
    <source>
        <dbReference type="ARBA" id="ARBA00023167"/>
    </source>
</evidence>
<evidence type="ECO:0000256" key="10">
    <source>
        <dbReference type="ARBA" id="ARBA00022691"/>
    </source>
</evidence>
<evidence type="ECO:0000256" key="3">
    <source>
        <dbReference type="ARBA" id="ARBA00005178"/>
    </source>
</evidence>
<dbReference type="EC" id="2.1.1.13" evidence="5"/>
<reference evidence="21" key="1">
    <citation type="submission" date="2021-02" db="EMBL/GenBank/DDBJ databases">
        <authorList>
            <person name="Dougan E. K."/>
            <person name="Rhodes N."/>
            <person name="Thang M."/>
            <person name="Chan C."/>
        </authorList>
    </citation>
    <scope>NUCLEOTIDE SEQUENCE</scope>
</reference>
<name>A0A812IG24_9DINO</name>
<dbReference type="SUPFAM" id="SSF82282">
    <property type="entry name" value="Homocysteine S-methyltransferase"/>
    <property type="match status" value="2"/>
</dbReference>
<dbReference type="InterPro" id="IPR036589">
    <property type="entry name" value="HCY_dom_sf"/>
</dbReference>
<comment type="cofactor">
    <cofactor evidence="2">
        <name>methylcob(III)alamin</name>
        <dbReference type="ChEBI" id="CHEBI:28115"/>
    </cofactor>
</comment>
<evidence type="ECO:0000313" key="21">
    <source>
        <dbReference type="EMBL" id="CAE7034369.1"/>
    </source>
</evidence>
<feature type="domain" description="Pterin-binding" evidence="20">
    <location>
        <begin position="804"/>
        <end position="1072"/>
    </location>
</feature>
<evidence type="ECO:0000256" key="17">
    <source>
        <dbReference type="PROSITE-ProRule" id="PRU00333"/>
    </source>
</evidence>
<evidence type="ECO:0000259" key="19">
    <source>
        <dbReference type="PROSITE" id="PS50970"/>
    </source>
</evidence>
<evidence type="ECO:0000256" key="18">
    <source>
        <dbReference type="SAM" id="MobiDB-lite"/>
    </source>
</evidence>
<evidence type="ECO:0000256" key="16">
    <source>
        <dbReference type="ARBA" id="ARBA00031040"/>
    </source>
</evidence>
<keyword evidence="12" id="KW-0862">Zinc</keyword>